<keyword evidence="6 7" id="KW-0472">Membrane</keyword>
<feature type="transmembrane region" description="Helical" evidence="7">
    <location>
        <begin position="257"/>
        <end position="276"/>
    </location>
</feature>
<sequence length="316" mass="34142">MVLTVRSVTTVDVDAVLTSLQEADPLWFVAALCLFQGLGIVRSLRWQLLLENVGYTVHGDSRIGSITELTRIIYLGWFANCVTVARLGDVYRCSVLHRSTDADISVTAGTVLTERIVDIAILVVALVATVIVVFWGDVPPAVLQATMIGTGLLIVVISGLLVIDRAGRSFDRWLPSRVQRIYRRVRRGTVDSLDRYPQLVGYTAIGWLFEGMTMYLVGVALGVDLSFGGAFVAALVGVLLSTIPITPGGLGVTEAGIALVLGWVGLDPTAVAAVTICYRLISYWSVVGIGVTVYAIGLWYPISLSVNRRTRSTDQL</sequence>
<feature type="transmembrane region" description="Helical" evidence="7">
    <location>
        <begin position="141"/>
        <end position="163"/>
    </location>
</feature>
<comment type="subcellular location">
    <subcellularLocation>
        <location evidence="1">Cell membrane</location>
        <topology evidence="1">Multi-pass membrane protein</topology>
    </subcellularLocation>
</comment>
<geneLocation type="plasmid" evidence="8 9">
    <name>unnamed3</name>
</geneLocation>
<name>A0A8U0A7T4_9EURY</name>
<feature type="transmembrane region" description="Helical" evidence="7">
    <location>
        <begin position="282"/>
        <end position="302"/>
    </location>
</feature>
<evidence type="ECO:0000256" key="1">
    <source>
        <dbReference type="ARBA" id="ARBA00004651"/>
    </source>
</evidence>
<feature type="transmembrane region" description="Helical" evidence="7">
    <location>
        <begin position="199"/>
        <end position="221"/>
    </location>
</feature>
<dbReference type="Pfam" id="PF03706">
    <property type="entry name" value="LPG_synthase_TM"/>
    <property type="match status" value="1"/>
</dbReference>
<proteinExistence type="inferred from homology"/>
<evidence type="ECO:0000256" key="3">
    <source>
        <dbReference type="ARBA" id="ARBA00022475"/>
    </source>
</evidence>
<keyword evidence="9" id="KW-1185">Reference proteome</keyword>
<organism evidence="8 9">
    <name type="scientific">Halocatena salina</name>
    <dbReference type="NCBI Taxonomy" id="2934340"/>
    <lineage>
        <taxon>Archaea</taxon>
        <taxon>Methanobacteriati</taxon>
        <taxon>Methanobacteriota</taxon>
        <taxon>Stenosarchaea group</taxon>
        <taxon>Halobacteria</taxon>
        <taxon>Halobacteriales</taxon>
        <taxon>Natronomonadaceae</taxon>
        <taxon>Halocatena</taxon>
    </lineage>
</organism>
<keyword evidence="5 7" id="KW-1133">Transmembrane helix</keyword>
<feature type="transmembrane region" description="Helical" evidence="7">
    <location>
        <begin position="116"/>
        <end position="135"/>
    </location>
</feature>
<dbReference type="PANTHER" id="PTHR39087:SF2">
    <property type="entry name" value="UPF0104 MEMBRANE PROTEIN MJ1595"/>
    <property type="match status" value="1"/>
</dbReference>
<dbReference type="GO" id="GO:0005886">
    <property type="term" value="C:plasma membrane"/>
    <property type="evidence" value="ECO:0007669"/>
    <property type="project" value="UniProtKB-SubCell"/>
</dbReference>
<reference evidence="8" key="1">
    <citation type="submission" date="2022-04" db="EMBL/GenBank/DDBJ databases">
        <title>Halocatena sp. nov., isolated from a salt lake.</title>
        <authorList>
            <person name="Cui H.-L."/>
        </authorList>
    </citation>
    <scope>NUCLEOTIDE SEQUENCE</scope>
    <source>
        <strain evidence="8">AD-1</strain>
        <plasmid evidence="8">unnamed3</plasmid>
    </source>
</reference>
<accession>A0A8U0A7T4</accession>
<keyword evidence="8" id="KW-0614">Plasmid</keyword>
<evidence type="ECO:0000256" key="4">
    <source>
        <dbReference type="ARBA" id="ARBA00022692"/>
    </source>
</evidence>
<dbReference type="AlphaFoldDB" id="A0A8U0A7T4"/>
<comment type="similarity">
    <text evidence="2">Belongs to the UPF0104 family.</text>
</comment>
<evidence type="ECO:0000313" key="8">
    <source>
        <dbReference type="EMBL" id="UPM45195.1"/>
    </source>
</evidence>
<dbReference type="NCBIfam" id="TIGR00374">
    <property type="entry name" value="flippase-like domain"/>
    <property type="match status" value="1"/>
</dbReference>
<gene>
    <name evidence="8" type="ORF">MW046_17725</name>
</gene>
<feature type="transmembrane region" description="Helical" evidence="7">
    <location>
        <begin position="227"/>
        <end position="245"/>
    </location>
</feature>
<keyword evidence="4 7" id="KW-0812">Transmembrane</keyword>
<evidence type="ECO:0000256" key="7">
    <source>
        <dbReference type="SAM" id="Phobius"/>
    </source>
</evidence>
<evidence type="ECO:0000313" key="9">
    <source>
        <dbReference type="Proteomes" id="UP000831768"/>
    </source>
</evidence>
<dbReference type="EMBL" id="CP096022">
    <property type="protein sequence ID" value="UPM45195.1"/>
    <property type="molecule type" value="Genomic_DNA"/>
</dbReference>
<dbReference type="PANTHER" id="PTHR39087">
    <property type="entry name" value="UPF0104 MEMBRANE PROTEIN MJ1595"/>
    <property type="match status" value="1"/>
</dbReference>
<dbReference type="InterPro" id="IPR022791">
    <property type="entry name" value="L-PG_synthase/AglD"/>
</dbReference>
<evidence type="ECO:0000256" key="6">
    <source>
        <dbReference type="ARBA" id="ARBA00023136"/>
    </source>
</evidence>
<dbReference type="KEGG" id="haad:MW046_17725"/>
<protein>
    <submittedName>
        <fullName evidence="8">Flippase-like domain-containing protein</fullName>
    </submittedName>
</protein>
<evidence type="ECO:0000256" key="2">
    <source>
        <dbReference type="ARBA" id="ARBA00011061"/>
    </source>
</evidence>
<keyword evidence="3" id="KW-1003">Cell membrane</keyword>
<dbReference type="Proteomes" id="UP000831768">
    <property type="component" value="Plasmid unnamed3"/>
</dbReference>
<evidence type="ECO:0000256" key="5">
    <source>
        <dbReference type="ARBA" id="ARBA00022989"/>
    </source>
</evidence>